<dbReference type="Pfam" id="PF00076">
    <property type="entry name" value="RRM_1"/>
    <property type="match status" value="1"/>
</dbReference>
<evidence type="ECO:0000256" key="2">
    <source>
        <dbReference type="SAM" id="MobiDB-lite"/>
    </source>
</evidence>
<comment type="caution">
    <text evidence="5">The sequence shown here is derived from an EMBL/GenBank/DDBJ whole genome shotgun (WGS) entry which is preliminary data.</text>
</comment>
<evidence type="ECO:0000313" key="5">
    <source>
        <dbReference type="EMBL" id="GBE60227.1"/>
    </source>
</evidence>
<evidence type="ECO:0000313" key="6">
    <source>
        <dbReference type="Proteomes" id="UP000236319"/>
    </source>
</evidence>
<dbReference type="Pfam" id="PF00498">
    <property type="entry name" value="FHA"/>
    <property type="match status" value="1"/>
</dbReference>
<dbReference type="InterPro" id="IPR000253">
    <property type="entry name" value="FHA_dom"/>
</dbReference>
<dbReference type="PANTHER" id="PTHR23308">
    <property type="entry name" value="NUCLEAR INHIBITOR OF PROTEIN PHOSPHATASE-1"/>
    <property type="match status" value="1"/>
</dbReference>
<dbReference type="Proteomes" id="UP000236319">
    <property type="component" value="Unassembled WGS sequence"/>
</dbReference>
<feature type="compositionally biased region" description="Basic and acidic residues" evidence="2">
    <location>
        <begin position="410"/>
        <end position="422"/>
    </location>
</feature>
<dbReference type="SUPFAM" id="SSF49879">
    <property type="entry name" value="SMAD/FHA domain"/>
    <property type="match status" value="1"/>
</dbReference>
<dbReference type="InterPro" id="IPR012816">
    <property type="entry name" value="NADAR"/>
</dbReference>
<feature type="compositionally biased region" description="Low complexity" evidence="2">
    <location>
        <begin position="466"/>
        <end position="477"/>
    </location>
</feature>
<feature type="domain" description="RRM" evidence="4">
    <location>
        <begin position="323"/>
        <end position="409"/>
    </location>
</feature>
<keyword evidence="1" id="KW-0694">RNA-binding</keyword>
<dbReference type="Gene3D" id="2.60.200.20">
    <property type="match status" value="1"/>
</dbReference>
<dbReference type="AlphaFoldDB" id="A0A2H6KB58"/>
<dbReference type="InterPro" id="IPR012677">
    <property type="entry name" value="Nucleotide-bd_a/b_plait_sf"/>
</dbReference>
<proteinExistence type="predicted"/>
<dbReference type="SUPFAM" id="SSF54928">
    <property type="entry name" value="RNA-binding domain, RBD"/>
    <property type="match status" value="1"/>
</dbReference>
<name>A0A2H6KB58_9APIC</name>
<reference evidence="5 6" key="1">
    <citation type="journal article" date="2017" name="BMC Genomics">
        <title>Whole-genome assembly of Babesia ovata and comparative genomics between closely related pathogens.</title>
        <authorList>
            <person name="Yamagishi J."/>
            <person name="Asada M."/>
            <person name="Hakimi H."/>
            <person name="Tanaka T.Q."/>
            <person name="Sugimoto C."/>
            <person name="Kawazu S."/>
        </authorList>
    </citation>
    <scope>NUCLEOTIDE SEQUENCE [LARGE SCALE GENOMIC DNA]</scope>
    <source>
        <strain evidence="5 6">Miyake</strain>
    </source>
</reference>
<dbReference type="PROSITE" id="PS50006">
    <property type="entry name" value="FHA_DOMAIN"/>
    <property type="match status" value="1"/>
</dbReference>
<evidence type="ECO:0000259" key="4">
    <source>
        <dbReference type="PROSITE" id="PS50102"/>
    </source>
</evidence>
<feature type="domain" description="FHA" evidence="3">
    <location>
        <begin position="192"/>
        <end position="242"/>
    </location>
</feature>
<dbReference type="Gene3D" id="3.30.70.330">
    <property type="match status" value="1"/>
</dbReference>
<organism evidence="5 6">
    <name type="scientific">Babesia ovata</name>
    <dbReference type="NCBI Taxonomy" id="189622"/>
    <lineage>
        <taxon>Eukaryota</taxon>
        <taxon>Sar</taxon>
        <taxon>Alveolata</taxon>
        <taxon>Apicomplexa</taxon>
        <taxon>Aconoidasida</taxon>
        <taxon>Piroplasmida</taxon>
        <taxon>Babesiidae</taxon>
        <taxon>Babesia</taxon>
    </lineage>
</organism>
<dbReference type="GO" id="GO:0003723">
    <property type="term" value="F:RNA binding"/>
    <property type="evidence" value="ECO:0007669"/>
    <property type="project" value="UniProtKB-UniRule"/>
</dbReference>
<dbReference type="SUPFAM" id="SSF143990">
    <property type="entry name" value="YbiA-like"/>
    <property type="match status" value="1"/>
</dbReference>
<dbReference type="SMART" id="SM00240">
    <property type="entry name" value="FHA"/>
    <property type="match status" value="1"/>
</dbReference>
<feature type="compositionally biased region" description="Basic residues" evidence="2">
    <location>
        <begin position="446"/>
        <end position="463"/>
    </location>
</feature>
<dbReference type="RefSeq" id="XP_028866470.1">
    <property type="nucleotide sequence ID" value="XM_029010637.1"/>
</dbReference>
<dbReference type="EMBL" id="BDSA01000002">
    <property type="protein sequence ID" value="GBE60227.1"/>
    <property type="molecule type" value="Genomic_DNA"/>
</dbReference>
<evidence type="ECO:0000256" key="1">
    <source>
        <dbReference type="PROSITE-ProRule" id="PRU00176"/>
    </source>
</evidence>
<dbReference type="SMART" id="SM00360">
    <property type="entry name" value="RRM"/>
    <property type="match status" value="1"/>
</dbReference>
<protein>
    <submittedName>
        <fullName evidence="5">FHA domain-containing protein</fullName>
    </submittedName>
</protein>
<dbReference type="CDD" id="cd00060">
    <property type="entry name" value="FHA"/>
    <property type="match status" value="1"/>
</dbReference>
<dbReference type="CDD" id="cd15457">
    <property type="entry name" value="NADAR"/>
    <property type="match status" value="1"/>
</dbReference>
<dbReference type="OrthoDB" id="206452at2759"/>
<accession>A0A2H6KB58</accession>
<sequence length="494" mass="56818">MDVEGLGEFDFLNPEYKCRVVFNGIPFASVAHGLRFLRLSHKIGGQEYHYDGSDHLPAHVSNFVSTMDVSTAPEGVEENPLWNAHRHEWLELLLRDKYRRNGDIRSRLGKTGDRQIVFKSDDLFLGSDGKSGQNKVGRITEQIREDMCAYKDHRMWLLMCQNMSSEDFWVTVEETQGDSGVCKHRLEGKCLYDIGRIPSCDLKPANPSISRVHASIYMNKRGHVYIVNYNDVTGVTVNGQRLEPHEPFALRNGDRFTLGASKRVYRIVIDRDLVSRKMAEIARKSRELQHKADLQAKRVSNELETFLKGHDEVGNYICLVYAFQVVVLNVSYKTKRADLYDFFSSCGDVDSIQLPQHRGSSDDPASDETLARRGIAFIKFRDKKGAARALERDGMYLNYRKIQVKYKSEDSWEPVHRREQPRSRSRSGSPPRRRFAGRGRYDRQRPSVRRRSRSRSASRRRRRSSDSSSYSRSSSSGRSRDDSRRSSTSRSSRG</sequence>
<dbReference type="InterPro" id="IPR050923">
    <property type="entry name" value="Cell_Proc_Reg/RNA_Proc"/>
</dbReference>
<dbReference type="InterPro" id="IPR037238">
    <property type="entry name" value="YbiA-like_sf"/>
</dbReference>
<feature type="region of interest" description="Disordered" evidence="2">
    <location>
        <begin position="410"/>
        <end position="494"/>
    </location>
</feature>
<dbReference type="GeneID" id="39873997"/>
<dbReference type="VEuPathDB" id="PiroplasmaDB:BOVATA_017200"/>
<gene>
    <name evidence="5" type="ORF">BOVATA_017200</name>
</gene>
<evidence type="ECO:0000259" key="3">
    <source>
        <dbReference type="PROSITE" id="PS50006"/>
    </source>
</evidence>
<dbReference type="PROSITE" id="PS50102">
    <property type="entry name" value="RRM"/>
    <property type="match status" value="1"/>
</dbReference>
<dbReference type="Gene3D" id="1.10.357.40">
    <property type="entry name" value="YbiA-like"/>
    <property type="match status" value="1"/>
</dbReference>
<dbReference type="InterPro" id="IPR035979">
    <property type="entry name" value="RBD_domain_sf"/>
</dbReference>
<dbReference type="InterPro" id="IPR008984">
    <property type="entry name" value="SMAD_FHA_dom_sf"/>
</dbReference>
<dbReference type="InterPro" id="IPR000504">
    <property type="entry name" value="RRM_dom"/>
</dbReference>
<keyword evidence="6" id="KW-1185">Reference proteome</keyword>